<feature type="transmembrane region" description="Helical" evidence="13">
    <location>
        <begin position="92"/>
        <end position="112"/>
    </location>
</feature>
<evidence type="ECO:0000313" key="16">
    <source>
        <dbReference type="EMBL" id="OIZ94158.1"/>
    </source>
</evidence>
<dbReference type="EMBL" id="LUKY01000033">
    <property type="protein sequence ID" value="OIZ94158.1"/>
    <property type="molecule type" value="Genomic_DNA"/>
</dbReference>
<feature type="domain" description="CBS" evidence="14">
    <location>
        <begin position="273"/>
        <end position="331"/>
    </location>
</feature>
<dbReference type="PANTHER" id="PTHR22777">
    <property type="entry name" value="HEMOLYSIN-RELATED"/>
    <property type="match status" value="1"/>
</dbReference>
<evidence type="ECO:0000256" key="5">
    <source>
        <dbReference type="ARBA" id="ARBA00022737"/>
    </source>
</evidence>
<gene>
    <name evidence="16" type="ORF">A1D18_04680</name>
</gene>
<dbReference type="InterPro" id="IPR005170">
    <property type="entry name" value="Transptr-assoc_dom"/>
</dbReference>
<name>A0A1J8NJC3_9COXI</name>
<evidence type="ECO:0000256" key="9">
    <source>
        <dbReference type="ARBA" id="ARBA00037273"/>
    </source>
</evidence>
<comment type="caution">
    <text evidence="16">The sequence shown here is derived from an EMBL/GenBank/DDBJ whole genome shotgun (WGS) entry which is preliminary data.</text>
</comment>
<dbReference type="OrthoDB" id="9797674at2"/>
<evidence type="ECO:0000256" key="2">
    <source>
        <dbReference type="ARBA" id="ARBA00006337"/>
    </source>
</evidence>
<evidence type="ECO:0000259" key="14">
    <source>
        <dbReference type="PROSITE" id="PS51371"/>
    </source>
</evidence>
<dbReference type="InterPro" id="IPR016169">
    <property type="entry name" value="FAD-bd_PCMH_sub2"/>
</dbReference>
<feature type="domain" description="CBS" evidence="14">
    <location>
        <begin position="207"/>
        <end position="268"/>
    </location>
</feature>
<dbReference type="SMART" id="SM01091">
    <property type="entry name" value="CorC_HlyC"/>
    <property type="match status" value="1"/>
</dbReference>
<feature type="domain" description="CNNM transmembrane" evidence="15">
    <location>
        <begin position="1"/>
        <end position="197"/>
    </location>
</feature>
<dbReference type="Gene3D" id="3.10.580.10">
    <property type="entry name" value="CBS-domain"/>
    <property type="match status" value="1"/>
</dbReference>
<dbReference type="InterPro" id="IPR002550">
    <property type="entry name" value="CNNM"/>
</dbReference>
<dbReference type="CDD" id="cd04590">
    <property type="entry name" value="CBS_pair_CorC_HlyC_assoc"/>
    <property type="match status" value="1"/>
</dbReference>
<evidence type="ECO:0000313" key="17">
    <source>
        <dbReference type="Proteomes" id="UP000183924"/>
    </source>
</evidence>
<evidence type="ECO:0000256" key="12">
    <source>
        <dbReference type="PROSITE-ProRule" id="PRU01193"/>
    </source>
</evidence>
<evidence type="ECO:0000256" key="4">
    <source>
        <dbReference type="ARBA" id="ARBA00022692"/>
    </source>
</evidence>
<proteinExistence type="inferred from homology"/>
<dbReference type="Proteomes" id="UP000183924">
    <property type="component" value="Unassembled WGS sequence"/>
</dbReference>
<dbReference type="SUPFAM" id="SSF54631">
    <property type="entry name" value="CBS-domain pair"/>
    <property type="match status" value="1"/>
</dbReference>
<sequence>MHYSFAFLVGLLVFLLLAAVFFSLAEAAMLSINRYRLRHLVRHHNLLAKRVQDLLKRPDRLLGVILLCGTFADILASAVVTLLALHYFSTSGVFLATLALTFVVLIFCEVAPKTLATLYPQPIALFAVWPLIILLHILYPFVWLTNLLANTTLQLLGVKIPKLTVEQLSREELVSLLREGTGHMPNDYKNMLLKVLELGKVTVEDIMIPRQEIIGIDINQSWESILKQLIKSEYTRLPIYRNSVDEIIGILHFRKVLNSLSKQQLSKEVLIEAAEEVHFIPEATALNSQLLNFRREKHRIGLVVNEYGEIQGLITLEDILEEIVGEFTTDMALMRRAVSLQADGSYLIDGGIALRDLNRQLNLNLPLRGPKTLSGLIIETLEVIPKVGTIFQFENKTMEVILIKDNMIKTVKIFPSHPVLSKNI</sequence>
<comment type="subcellular location">
    <subcellularLocation>
        <location evidence="1">Cell membrane</location>
        <topology evidence="1">Multi-pass membrane protein</topology>
    </subcellularLocation>
</comment>
<dbReference type="PROSITE" id="PS51371">
    <property type="entry name" value="CBS"/>
    <property type="match status" value="2"/>
</dbReference>
<comment type="function">
    <text evidence="9">Plays a role in the transport of magnesium and cobalt ions.</text>
</comment>
<protein>
    <recommendedName>
        <fullName evidence="10">Magnesium and cobalt efflux protein CorC</fullName>
    </recommendedName>
</protein>
<organism evidence="16 17">
    <name type="scientific">Candidatus Rickettsiella isopodorum</name>
    <dbReference type="NCBI Taxonomy" id="1225476"/>
    <lineage>
        <taxon>Bacteria</taxon>
        <taxon>Pseudomonadati</taxon>
        <taxon>Pseudomonadota</taxon>
        <taxon>Gammaproteobacteria</taxon>
        <taxon>Legionellales</taxon>
        <taxon>Coxiellaceae</taxon>
        <taxon>Rickettsiella</taxon>
    </lineage>
</organism>
<dbReference type="InterPro" id="IPR036318">
    <property type="entry name" value="FAD-bd_PCMH-like_sf"/>
</dbReference>
<evidence type="ECO:0000256" key="3">
    <source>
        <dbReference type="ARBA" id="ARBA00022475"/>
    </source>
</evidence>
<keyword evidence="17" id="KW-1185">Reference proteome</keyword>
<dbReference type="STRING" id="1225476.A1D18_04680"/>
<keyword evidence="4 12" id="KW-0812">Transmembrane</keyword>
<feature type="transmembrane region" description="Helical" evidence="13">
    <location>
        <begin position="61"/>
        <end position="85"/>
    </location>
</feature>
<reference evidence="16 17" key="1">
    <citation type="submission" date="2016-03" db="EMBL/GenBank/DDBJ databases">
        <title>Comparative genomics of Rickettsiella.</title>
        <authorList>
            <person name="Chandler C."/>
            <person name="Wang Y."/>
        </authorList>
    </citation>
    <scope>NUCLEOTIDE SEQUENCE [LARGE SCALE GENOMIC DNA]</scope>
    <source>
        <strain evidence="16 17">RCFS May 2013</strain>
    </source>
</reference>
<dbReference type="InterPro" id="IPR046342">
    <property type="entry name" value="CBS_dom_sf"/>
</dbReference>
<keyword evidence="5" id="KW-0677">Repeat</keyword>
<dbReference type="Gene3D" id="3.30.465.10">
    <property type="match status" value="1"/>
</dbReference>
<evidence type="ECO:0000256" key="6">
    <source>
        <dbReference type="ARBA" id="ARBA00022989"/>
    </source>
</evidence>
<accession>A0A1J8NJC3</accession>
<dbReference type="SUPFAM" id="SSF56176">
    <property type="entry name" value="FAD-binding/transporter-associated domain-like"/>
    <property type="match status" value="1"/>
</dbReference>
<keyword evidence="6 12" id="KW-1133">Transmembrane helix</keyword>
<comment type="similarity">
    <text evidence="2">Belongs to the UPF0053 family.</text>
</comment>
<dbReference type="PANTHER" id="PTHR22777:SF32">
    <property type="entry name" value="UPF0053 INNER MEMBRANE PROTEIN YFJD"/>
    <property type="match status" value="1"/>
</dbReference>
<dbReference type="InterPro" id="IPR044751">
    <property type="entry name" value="Ion_transp-like_CBS"/>
</dbReference>
<evidence type="ECO:0000256" key="11">
    <source>
        <dbReference type="PROSITE-ProRule" id="PRU00703"/>
    </source>
</evidence>
<evidence type="ECO:0000256" key="8">
    <source>
        <dbReference type="ARBA" id="ARBA00023136"/>
    </source>
</evidence>
<evidence type="ECO:0000259" key="15">
    <source>
        <dbReference type="PROSITE" id="PS51846"/>
    </source>
</evidence>
<dbReference type="GO" id="GO:0050660">
    <property type="term" value="F:flavin adenine dinucleotide binding"/>
    <property type="evidence" value="ECO:0007669"/>
    <property type="project" value="InterPro"/>
</dbReference>
<keyword evidence="8 12" id="KW-0472">Membrane</keyword>
<dbReference type="AlphaFoldDB" id="A0A1J8NJC3"/>
<dbReference type="GO" id="GO:0005886">
    <property type="term" value="C:plasma membrane"/>
    <property type="evidence" value="ECO:0007669"/>
    <property type="project" value="UniProtKB-SubCell"/>
</dbReference>
<keyword evidence="7 11" id="KW-0129">CBS domain</keyword>
<evidence type="ECO:0000256" key="1">
    <source>
        <dbReference type="ARBA" id="ARBA00004651"/>
    </source>
</evidence>
<dbReference type="FunFam" id="3.10.580.10:FF:000002">
    <property type="entry name" value="Magnesium/cobalt efflux protein CorC"/>
    <property type="match status" value="1"/>
</dbReference>
<dbReference type="PROSITE" id="PS51846">
    <property type="entry name" value="CNNM"/>
    <property type="match status" value="1"/>
</dbReference>
<evidence type="ECO:0000256" key="13">
    <source>
        <dbReference type="SAM" id="Phobius"/>
    </source>
</evidence>
<dbReference type="InterPro" id="IPR000644">
    <property type="entry name" value="CBS_dom"/>
</dbReference>
<dbReference type="RefSeq" id="WP_071662652.1">
    <property type="nucleotide sequence ID" value="NZ_LUKY01000033.1"/>
</dbReference>
<dbReference type="Pfam" id="PF03471">
    <property type="entry name" value="CorC_HlyC"/>
    <property type="match status" value="1"/>
</dbReference>
<feature type="transmembrane region" description="Helical" evidence="13">
    <location>
        <begin position="124"/>
        <end position="149"/>
    </location>
</feature>
<evidence type="ECO:0000256" key="7">
    <source>
        <dbReference type="ARBA" id="ARBA00023122"/>
    </source>
</evidence>
<dbReference type="Pfam" id="PF01595">
    <property type="entry name" value="CNNM"/>
    <property type="match status" value="1"/>
</dbReference>
<evidence type="ECO:0000256" key="10">
    <source>
        <dbReference type="ARBA" id="ARBA00040729"/>
    </source>
</evidence>
<dbReference type="Pfam" id="PF00571">
    <property type="entry name" value="CBS"/>
    <property type="match status" value="2"/>
</dbReference>
<keyword evidence="3" id="KW-1003">Cell membrane</keyword>